<feature type="binding site" evidence="14">
    <location>
        <position position="65"/>
    </location>
    <ligand>
        <name>Fe cation</name>
        <dbReference type="ChEBI" id="CHEBI:24875"/>
    </ligand>
</feature>
<dbReference type="EC" id="4.4.1.21" evidence="4 14"/>
<evidence type="ECO:0000256" key="8">
    <source>
        <dbReference type="ARBA" id="ARBA00022929"/>
    </source>
</evidence>
<dbReference type="InterPro" id="IPR037005">
    <property type="entry name" value="LuxS_sf"/>
</dbReference>
<keyword evidence="8 14" id="KW-0071">Autoinducer synthesis</keyword>
<evidence type="ECO:0000313" key="15">
    <source>
        <dbReference type="EMBL" id="QNV37240.1"/>
    </source>
</evidence>
<keyword evidence="7 14" id="KW-0479">Metal-binding</keyword>
<evidence type="ECO:0000256" key="3">
    <source>
        <dbReference type="ARBA" id="ARBA00011738"/>
    </source>
</evidence>
<feature type="binding site" evidence="14">
    <location>
        <position position="61"/>
    </location>
    <ligand>
        <name>Fe cation</name>
        <dbReference type="ChEBI" id="CHEBI:24875"/>
    </ligand>
</feature>
<evidence type="ECO:0000256" key="6">
    <source>
        <dbReference type="ARBA" id="ARBA00022654"/>
    </source>
</evidence>
<dbReference type="AlphaFoldDB" id="A0A7H2BC44"/>
<name>A0A7H2BC44_9MICC</name>
<dbReference type="NCBIfam" id="NF002604">
    <property type="entry name" value="PRK02260.1-4"/>
    <property type="match status" value="1"/>
</dbReference>
<evidence type="ECO:0000256" key="13">
    <source>
        <dbReference type="ARBA" id="ARBA00031777"/>
    </source>
</evidence>
<dbReference type="GO" id="GO:0009372">
    <property type="term" value="P:quorum sensing"/>
    <property type="evidence" value="ECO:0007669"/>
    <property type="project" value="UniProtKB-UniRule"/>
</dbReference>
<evidence type="ECO:0000256" key="5">
    <source>
        <dbReference type="ARBA" id="ARBA00015130"/>
    </source>
</evidence>
<feature type="binding site" evidence="14">
    <location>
        <position position="127"/>
    </location>
    <ligand>
        <name>Fe cation</name>
        <dbReference type="ChEBI" id="CHEBI:24875"/>
    </ligand>
</feature>
<dbReference type="PIRSF" id="PIRSF006160">
    <property type="entry name" value="AI2"/>
    <property type="match status" value="1"/>
</dbReference>
<dbReference type="InterPro" id="IPR011249">
    <property type="entry name" value="Metalloenz_LuxS/M16"/>
</dbReference>
<protein>
    <recommendedName>
        <fullName evidence="5 14">S-ribosylhomocysteine lyase</fullName>
        <ecNumber evidence="4 14">4.4.1.21</ecNumber>
    </recommendedName>
    <alternativeName>
        <fullName evidence="12 14">AI-2 synthesis protein</fullName>
    </alternativeName>
    <alternativeName>
        <fullName evidence="13 14">Autoinducer-2 production protein LuxS</fullName>
    </alternativeName>
</protein>
<dbReference type="InterPro" id="IPR003815">
    <property type="entry name" value="S-ribosylhomocysteinase"/>
</dbReference>
<accession>A0A7H2BC44</accession>
<dbReference type="RefSeq" id="WP_168614321.1">
    <property type="nucleotide sequence ID" value="NZ_BAAAOX010000011.1"/>
</dbReference>
<comment type="subunit">
    <text evidence="3 14">Homodimer.</text>
</comment>
<evidence type="ECO:0000313" key="16">
    <source>
        <dbReference type="Proteomes" id="UP000516404"/>
    </source>
</evidence>
<dbReference type="PRINTS" id="PR01487">
    <property type="entry name" value="LUXSPROTEIN"/>
</dbReference>
<gene>
    <name evidence="14" type="primary">luxS</name>
    <name evidence="15" type="ORF">IDM49_08295</name>
</gene>
<evidence type="ECO:0000256" key="9">
    <source>
        <dbReference type="ARBA" id="ARBA00023004"/>
    </source>
</evidence>
<dbReference type="EMBL" id="CP061539">
    <property type="protein sequence ID" value="QNV37240.1"/>
    <property type="molecule type" value="Genomic_DNA"/>
</dbReference>
<keyword evidence="10 14" id="KW-0456">Lyase</keyword>
<evidence type="ECO:0000256" key="11">
    <source>
        <dbReference type="ARBA" id="ARBA00024654"/>
    </source>
</evidence>
<dbReference type="Proteomes" id="UP000516404">
    <property type="component" value="Chromosome"/>
</dbReference>
<dbReference type="PANTHER" id="PTHR35799:SF1">
    <property type="entry name" value="S-RIBOSYLHOMOCYSTEINE LYASE"/>
    <property type="match status" value="1"/>
</dbReference>
<dbReference type="HAMAP" id="MF_00091">
    <property type="entry name" value="LuxS"/>
    <property type="match status" value="1"/>
</dbReference>
<dbReference type="GO" id="GO:0005506">
    <property type="term" value="F:iron ion binding"/>
    <property type="evidence" value="ECO:0007669"/>
    <property type="project" value="InterPro"/>
</dbReference>
<comment type="cofactor">
    <cofactor evidence="14">
        <name>Fe cation</name>
        <dbReference type="ChEBI" id="CHEBI:24875"/>
    </cofactor>
    <text evidence="14">Binds 1 Fe cation per subunit.</text>
</comment>
<dbReference type="Pfam" id="PF02664">
    <property type="entry name" value="LuxS"/>
    <property type="match status" value="1"/>
</dbReference>
<reference evidence="15 16" key="1">
    <citation type="submission" date="2020-09" db="EMBL/GenBank/DDBJ databases">
        <title>Investigation of environmental microbes.</title>
        <authorList>
            <person name="Ou Y."/>
            <person name="Kang Q."/>
        </authorList>
    </citation>
    <scope>NUCLEOTIDE SEQUENCE [LARGE SCALE GENOMIC DNA]</scope>
    <source>
        <strain evidence="15 16">KJZ-14</strain>
    </source>
</reference>
<evidence type="ECO:0000256" key="4">
    <source>
        <dbReference type="ARBA" id="ARBA00012240"/>
    </source>
</evidence>
<keyword evidence="6 14" id="KW-0673">Quorum sensing</keyword>
<comment type="catalytic activity">
    <reaction evidence="1 14">
        <text>S-(5-deoxy-D-ribos-5-yl)-L-homocysteine = (S)-4,5-dihydroxypentane-2,3-dione + L-homocysteine</text>
        <dbReference type="Rhea" id="RHEA:17753"/>
        <dbReference type="ChEBI" id="CHEBI:29484"/>
        <dbReference type="ChEBI" id="CHEBI:58195"/>
        <dbReference type="ChEBI" id="CHEBI:58199"/>
        <dbReference type="EC" id="4.4.1.21"/>
    </reaction>
</comment>
<evidence type="ECO:0000256" key="2">
    <source>
        <dbReference type="ARBA" id="ARBA00007311"/>
    </source>
</evidence>
<organism evidence="15 16">
    <name type="scientific">Rothia terrae</name>
    <dbReference type="NCBI Taxonomy" id="396015"/>
    <lineage>
        <taxon>Bacteria</taxon>
        <taxon>Bacillati</taxon>
        <taxon>Actinomycetota</taxon>
        <taxon>Actinomycetes</taxon>
        <taxon>Micrococcales</taxon>
        <taxon>Micrococcaceae</taxon>
        <taxon>Rothia</taxon>
    </lineage>
</organism>
<comment type="function">
    <text evidence="11 14">Involved in the synthesis of autoinducer 2 (AI-2) which is secreted by bacteria and is used to communicate both the cell density and the metabolic potential of the environment. The regulation of gene expression in response to changes in cell density is called quorum sensing. Catalyzes the transformation of S-ribosylhomocysteine (RHC) to homocysteine (HC) and 4,5-dihydroxy-2,3-pentadione (DPD).</text>
</comment>
<proteinExistence type="inferred from homology"/>
<comment type="similarity">
    <text evidence="2 14">Belongs to the LuxS family.</text>
</comment>
<dbReference type="PANTHER" id="PTHR35799">
    <property type="entry name" value="S-RIBOSYLHOMOCYSTEINE LYASE"/>
    <property type="match status" value="1"/>
</dbReference>
<dbReference type="KEGG" id="rter:IDM49_08295"/>
<dbReference type="GeneID" id="96624239"/>
<sequence length="157" mass="17389">MENFSKDKTNVESFDLDHTAVAAPYVRVADRKTLPGGDVLIKYDVRFTQPNKGHLGMKAVHSIEHMTAHHMRNHTDALIDFSPMGCQTGFYALTLGLELEDFLPVLEASMNDLLSATEVPAANEVQCGWGANHSLEEAQDAVRTFLAGRSEWEKVMA</sequence>
<evidence type="ECO:0000256" key="7">
    <source>
        <dbReference type="ARBA" id="ARBA00022723"/>
    </source>
</evidence>
<evidence type="ECO:0000256" key="14">
    <source>
        <dbReference type="HAMAP-Rule" id="MF_00091"/>
    </source>
</evidence>
<dbReference type="SUPFAM" id="SSF63411">
    <property type="entry name" value="LuxS/MPP-like metallohydrolase"/>
    <property type="match status" value="1"/>
</dbReference>
<evidence type="ECO:0000256" key="1">
    <source>
        <dbReference type="ARBA" id="ARBA00000297"/>
    </source>
</evidence>
<evidence type="ECO:0000256" key="12">
    <source>
        <dbReference type="ARBA" id="ARBA00030600"/>
    </source>
</evidence>
<dbReference type="GO" id="GO:0043768">
    <property type="term" value="F:S-ribosylhomocysteine lyase activity"/>
    <property type="evidence" value="ECO:0007669"/>
    <property type="project" value="UniProtKB-UniRule"/>
</dbReference>
<evidence type="ECO:0000256" key="10">
    <source>
        <dbReference type="ARBA" id="ARBA00023239"/>
    </source>
</evidence>
<keyword evidence="9 14" id="KW-0408">Iron</keyword>
<keyword evidence="16" id="KW-1185">Reference proteome</keyword>
<dbReference type="Gene3D" id="3.30.1360.80">
    <property type="entry name" value="S-ribosylhomocysteinase (LuxS)"/>
    <property type="match status" value="1"/>
</dbReference>